<dbReference type="KEGG" id="scb:SCAB_9511"/>
<keyword evidence="5" id="KW-0227">DNA damage</keyword>
<gene>
    <name evidence="12" type="ordered locus">SCAB_9511</name>
</gene>
<evidence type="ECO:0000256" key="4">
    <source>
        <dbReference type="ARBA" id="ARBA00022723"/>
    </source>
</evidence>
<protein>
    <recommendedName>
        <fullName evidence="2">Type-4 uracil-DNA glycosylase</fullName>
    </recommendedName>
</protein>
<dbReference type="PANTHER" id="PTHR33693">
    <property type="entry name" value="TYPE-5 URACIL-DNA GLYCOSYLASE"/>
    <property type="match status" value="1"/>
</dbReference>
<dbReference type="GO" id="GO:0046872">
    <property type="term" value="F:metal ion binding"/>
    <property type="evidence" value="ECO:0007669"/>
    <property type="project" value="UniProtKB-KW"/>
</dbReference>
<dbReference type="RefSeq" id="WP_012998863.1">
    <property type="nucleotide sequence ID" value="NC_013929.1"/>
</dbReference>
<keyword evidence="6" id="KW-0378">Hydrolase</keyword>
<reference evidence="12 13" key="1">
    <citation type="journal article" date="2010" name="Mol. Plant Microbe Interact.">
        <title>Streptomyces scabies 87-22 contains a coronafacic acid-like biosynthetic cluster that contributes to plant-microbe interactions.</title>
        <authorList>
            <person name="Bignell D.R."/>
            <person name="Seipke R.F."/>
            <person name="Huguet-Tapia J.C."/>
            <person name="Chambers A.H."/>
            <person name="Parry R.J."/>
            <person name="Loria R."/>
        </authorList>
    </citation>
    <scope>NUCLEOTIDE SEQUENCE [LARGE SCALE GENOMIC DNA]</scope>
    <source>
        <strain evidence="12 13">87.22</strain>
    </source>
</reference>
<dbReference type="HOGENOM" id="CLU_044815_1_3_11"/>
<dbReference type="InterPro" id="IPR036895">
    <property type="entry name" value="Uracil-DNA_glycosylase-like_sf"/>
</dbReference>
<organism evidence="12 13">
    <name type="scientific">Streptomyces scabiei (strain 87.22)</name>
    <dbReference type="NCBI Taxonomy" id="680198"/>
    <lineage>
        <taxon>Bacteria</taxon>
        <taxon>Bacillati</taxon>
        <taxon>Actinomycetota</taxon>
        <taxon>Actinomycetes</taxon>
        <taxon>Kitasatosporales</taxon>
        <taxon>Streptomycetaceae</taxon>
        <taxon>Streptomyces</taxon>
    </lineage>
</organism>
<dbReference type="SUPFAM" id="SSF52141">
    <property type="entry name" value="Uracil-DNA glycosylase-like"/>
    <property type="match status" value="1"/>
</dbReference>
<evidence type="ECO:0000256" key="9">
    <source>
        <dbReference type="ARBA" id="ARBA00023204"/>
    </source>
</evidence>
<evidence type="ECO:0000256" key="7">
    <source>
        <dbReference type="ARBA" id="ARBA00023004"/>
    </source>
</evidence>
<evidence type="ECO:0000313" key="13">
    <source>
        <dbReference type="Proteomes" id="UP000001444"/>
    </source>
</evidence>
<dbReference type="AlphaFoldDB" id="C9Z1V8"/>
<sequence>MSTRARHERTAGPAHDAGPYLPGRGGLPAHRRAAADCRGCPLWEHATQTVFGKGDAAARLLLVGEQPGDREDRQGEPFVGPAGRLLRRALEEAGIDMDTAYVTNAVKHFKSTRPPGGGRRRIHQAPDLREVAACRPWLLAELRLVRPEVVVVLGATAGRALLGPSFRVTRDRGALLSLPSEGTEAGPRVVATLHPSAVLRADDREGAYAGLVADLEVAAGVLAGSGP</sequence>
<evidence type="ECO:0000256" key="10">
    <source>
        <dbReference type="SAM" id="MobiDB-lite"/>
    </source>
</evidence>
<dbReference type="Pfam" id="PF03167">
    <property type="entry name" value="UDG"/>
    <property type="match status" value="1"/>
</dbReference>
<evidence type="ECO:0000256" key="3">
    <source>
        <dbReference type="ARBA" id="ARBA00022485"/>
    </source>
</evidence>
<evidence type="ECO:0000256" key="6">
    <source>
        <dbReference type="ARBA" id="ARBA00022801"/>
    </source>
</evidence>
<proteinExistence type="inferred from homology"/>
<dbReference type="NCBIfam" id="TIGR00758">
    <property type="entry name" value="UDG_fam4"/>
    <property type="match status" value="1"/>
</dbReference>
<name>C9Z1V8_STRSW</name>
<dbReference type="GO" id="GO:0006281">
    <property type="term" value="P:DNA repair"/>
    <property type="evidence" value="ECO:0007669"/>
    <property type="project" value="UniProtKB-KW"/>
</dbReference>
<dbReference type="PANTHER" id="PTHR33693:SF9">
    <property type="entry name" value="TYPE-4 URACIL-DNA GLYCOSYLASE"/>
    <property type="match status" value="1"/>
</dbReference>
<keyword evidence="8" id="KW-0411">Iron-sulfur</keyword>
<feature type="domain" description="Uracil-DNA glycosylase-like" evidence="11">
    <location>
        <begin position="51"/>
        <end position="216"/>
    </location>
</feature>
<evidence type="ECO:0000256" key="5">
    <source>
        <dbReference type="ARBA" id="ARBA00022763"/>
    </source>
</evidence>
<dbReference type="Gene3D" id="3.40.470.10">
    <property type="entry name" value="Uracil-DNA glycosylase-like domain"/>
    <property type="match status" value="1"/>
</dbReference>
<dbReference type="GO" id="GO:0097506">
    <property type="term" value="F:deaminated base DNA N-glycosylase activity"/>
    <property type="evidence" value="ECO:0007669"/>
    <property type="project" value="UniProtKB-ARBA"/>
</dbReference>
<evidence type="ECO:0000256" key="2">
    <source>
        <dbReference type="ARBA" id="ARBA00019403"/>
    </source>
</evidence>
<dbReference type="EMBL" id="FN554889">
    <property type="protein sequence ID" value="CBG68131.1"/>
    <property type="molecule type" value="Genomic_DNA"/>
</dbReference>
<evidence type="ECO:0000259" key="11">
    <source>
        <dbReference type="SMART" id="SM00986"/>
    </source>
</evidence>
<dbReference type="eggNOG" id="COG1573">
    <property type="taxonomic scope" value="Bacteria"/>
</dbReference>
<dbReference type="InterPro" id="IPR005273">
    <property type="entry name" value="Ura-DNA_glyco_family4"/>
</dbReference>
<keyword evidence="9" id="KW-0234">DNA repair</keyword>
<dbReference type="GO" id="GO:0051539">
    <property type="term" value="F:4 iron, 4 sulfur cluster binding"/>
    <property type="evidence" value="ECO:0007669"/>
    <property type="project" value="UniProtKB-KW"/>
</dbReference>
<evidence type="ECO:0000256" key="1">
    <source>
        <dbReference type="ARBA" id="ARBA00006521"/>
    </source>
</evidence>
<dbReference type="Proteomes" id="UP000001444">
    <property type="component" value="Chromosome"/>
</dbReference>
<keyword evidence="4" id="KW-0479">Metal-binding</keyword>
<accession>C9Z1V8</accession>
<feature type="region of interest" description="Disordered" evidence="10">
    <location>
        <begin position="1"/>
        <end position="25"/>
    </location>
</feature>
<evidence type="ECO:0000313" key="12">
    <source>
        <dbReference type="EMBL" id="CBG68131.1"/>
    </source>
</evidence>
<dbReference type="GeneID" id="24313968"/>
<dbReference type="SMART" id="SM00987">
    <property type="entry name" value="UreE_C"/>
    <property type="match status" value="1"/>
</dbReference>
<dbReference type="InterPro" id="IPR005122">
    <property type="entry name" value="Uracil-DNA_glycosylase-like"/>
</dbReference>
<dbReference type="STRING" id="680198.SCAB_9511"/>
<evidence type="ECO:0000256" key="8">
    <source>
        <dbReference type="ARBA" id="ARBA00023014"/>
    </source>
</evidence>
<keyword evidence="7" id="KW-0408">Iron</keyword>
<dbReference type="CDD" id="cd10030">
    <property type="entry name" value="UDG-F4_TTUDGA_SPO1dp_like"/>
    <property type="match status" value="1"/>
</dbReference>
<keyword evidence="3" id="KW-0004">4Fe-4S</keyword>
<dbReference type="NCBIfam" id="TIGR03914">
    <property type="entry name" value="UDG_fam_dom"/>
    <property type="match status" value="1"/>
</dbReference>
<comment type="similarity">
    <text evidence="1">Belongs to the uracil-DNA glycosylase (UDG) superfamily. Type 4 (UDGa) family.</text>
</comment>
<dbReference type="InterPro" id="IPR051536">
    <property type="entry name" value="UDG_Type-4/5"/>
</dbReference>
<keyword evidence="13" id="KW-1185">Reference proteome</keyword>
<dbReference type="SMART" id="SM00986">
    <property type="entry name" value="UDG"/>
    <property type="match status" value="1"/>
</dbReference>